<proteinExistence type="inferred from homology"/>
<organism evidence="4 5">
    <name type="scientific">Halobacillus yeomjeoni</name>
    <dbReference type="NCBI Taxonomy" id="311194"/>
    <lineage>
        <taxon>Bacteria</taxon>
        <taxon>Bacillati</taxon>
        <taxon>Bacillota</taxon>
        <taxon>Bacilli</taxon>
        <taxon>Bacillales</taxon>
        <taxon>Bacillaceae</taxon>
        <taxon>Halobacillus</taxon>
    </lineage>
</organism>
<reference evidence="4 5" key="1">
    <citation type="journal article" date="2005" name="Int. J. Syst. Evol. Microbiol.">
        <title>Halobacillus yeomjeoni sp. nov., isolated from a marine solar saltern in Korea.</title>
        <authorList>
            <person name="Yoon J.H."/>
            <person name="Kang S.J."/>
            <person name="Lee C.H."/>
            <person name="Oh H.W."/>
            <person name="Oh T.K."/>
        </authorList>
    </citation>
    <scope>NUCLEOTIDE SEQUENCE [LARGE SCALE GENOMIC DNA]</scope>
    <source>
        <strain evidence="4 5">KCTC 3957</strain>
    </source>
</reference>
<dbReference type="InterPro" id="IPR000653">
    <property type="entry name" value="DegT/StrS_aminotransferase"/>
</dbReference>
<dbReference type="AlphaFoldDB" id="A0A931HWL5"/>
<keyword evidence="4" id="KW-0032">Aminotransferase</keyword>
<dbReference type="Pfam" id="PF01041">
    <property type="entry name" value="DegT_DnrJ_EryC1"/>
    <property type="match status" value="1"/>
</dbReference>
<keyword evidence="2 3" id="KW-0663">Pyridoxal phosphate</keyword>
<sequence>MIPLVKPYVPEKNKLLPRLEEILYSGYIAEGEAVEEFEQKLADLIGNPYCVSLNSGTAALHIALMLIGVGEGDEVISTALTAEPTNTTIALTGARVVFADVDPETGLISPDSIENLISNKTKAIMVVHYGGMVCDMNKINAVSKKFDLPVIEDAAHAFMSKFKGEYIGTNSPYTCFSFQAIKHLTTVDGGLLCLSNEHDYLRAKRLRWFGLDKKVPRLQNNITEAGYKYHMNNVNATIGLVQLECIEKNVKRYIENGKYYDEHLKGTPGVTLLPYYKDTKPSYWLYTLKVDRRDDFIKKMAENNILASPLHLRNDRHSLFTYKGNTPNLDSFCDKYVHIPCGWWVSDTDKEHIVNVIKKGW</sequence>
<feature type="active site" description="Proton acceptor" evidence="1">
    <location>
        <position position="182"/>
    </location>
</feature>
<dbReference type="InterPro" id="IPR015422">
    <property type="entry name" value="PyrdxlP-dep_Trfase_small"/>
</dbReference>
<name>A0A931HWL5_9BACI</name>
<evidence type="ECO:0000256" key="1">
    <source>
        <dbReference type="PIRSR" id="PIRSR000390-1"/>
    </source>
</evidence>
<dbReference type="PANTHER" id="PTHR30244">
    <property type="entry name" value="TRANSAMINASE"/>
    <property type="match status" value="1"/>
</dbReference>
<keyword evidence="4" id="KW-0808">Transferase</keyword>
<dbReference type="GO" id="GO:0000271">
    <property type="term" value="P:polysaccharide biosynthetic process"/>
    <property type="evidence" value="ECO:0007669"/>
    <property type="project" value="TreeGrafter"/>
</dbReference>
<comment type="similarity">
    <text evidence="3">Belongs to the DegT/DnrJ/EryC1 family.</text>
</comment>
<dbReference type="EMBL" id="JADZSC010000002">
    <property type="protein sequence ID" value="MBH0230753.1"/>
    <property type="molecule type" value="Genomic_DNA"/>
</dbReference>
<dbReference type="PANTHER" id="PTHR30244:SF34">
    <property type="entry name" value="DTDP-4-AMINO-4,6-DIDEOXYGALACTOSE TRANSAMINASE"/>
    <property type="match status" value="1"/>
</dbReference>
<dbReference type="PIRSF" id="PIRSF000390">
    <property type="entry name" value="PLP_StrS"/>
    <property type="match status" value="1"/>
</dbReference>
<feature type="modified residue" description="N6-(pyridoxal phosphate)lysine" evidence="2">
    <location>
        <position position="182"/>
    </location>
</feature>
<keyword evidence="5" id="KW-1185">Reference proteome</keyword>
<accession>A0A931HWL5</accession>
<gene>
    <name evidence="4" type="ORF">H0267_11045</name>
</gene>
<evidence type="ECO:0000256" key="3">
    <source>
        <dbReference type="RuleBase" id="RU004508"/>
    </source>
</evidence>
<evidence type="ECO:0000313" key="4">
    <source>
        <dbReference type="EMBL" id="MBH0230753.1"/>
    </source>
</evidence>
<dbReference type="RefSeq" id="WP_197317366.1">
    <property type="nucleotide sequence ID" value="NZ_JADZSC010000002.1"/>
</dbReference>
<dbReference type="CDD" id="cd00616">
    <property type="entry name" value="AHBA_syn"/>
    <property type="match status" value="1"/>
</dbReference>
<dbReference type="InterPro" id="IPR015424">
    <property type="entry name" value="PyrdxlP-dep_Trfase"/>
</dbReference>
<evidence type="ECO:0000256" key="2">
    <source>
        <dbReference type="PIRSR" id="PIRSR000390-2"/>
    </source>
</evidence>
<dbReference type="GO" id="GO:0008483">
    <property type="term" value="F:transaminase activity"/>
    <property type="evidence" value="ECO:0007669"/>
    <property type="project" value="UniProtKB-KW"/>
</dbReference>
<comment type="caution">
    <text evidence="4">The sequence shown here is derived from an EMBL/GenBank/DDBJ whole genome shotgun (WGS) entry which is preliminary data.</text>
</comment>
<dbReference type="Proteomes" id="UP000614490">
    <property type="component" value="Unassembled WGS sequence"/>
</dbReference>
<dbReference type="SUPFAM" id="SSF53383">
    <property type="entry name" value="PLP-dependent transferases"/>
    <property type="match status" value="1"/>
</dbReference>
<protein>
    <submittedName>
        <fullName evidence="4">DegT/DnrJ/EryC1/StrS family aminotransferase</fullName>
    </submittedName>
</protein>
<dbReference type="GO" id="GO:0030170">
    <property type="term" value="F:pyridoxal phosphate binding"/>
    <property type="evidence" value="ECO:0007669"/>
    <property type="project" value="TreeGrafter"/>
</dbReference>
<evidence type="ECO:0000313" key="5">
    <source>
        <dbReference type="Proteomes" id="UP000614490"/>
    </source>
</evidence>
<dbReference type="InterPro" id="IPR015421">
    <property type="entry name" value="PyrdxlP-dep_Trfase_major"/>
</dbReference>
<dbReference type="Gene3D" id="3.40.640.10">
    <property type="entry name" value="Type I PLP-dependent aspartate aminotransferase-like (Major domain)"/>
    <property type="match status" value="1"/>
</dbReference>
<dbReference type="Gene3D" id="3.90.1150.10">
    <property type="entry name" value="Aspartate Aminotransferase, domain 1"/>
    <property type="match status" value="1"/>
</dbReference>